<dbReference type="Proteomes" id="UP001055811">
    <property type="component" value="Linkage Group LG09"/>
</dbReference>
<proteinExistence type="predicted"/>
<accession>A0ACB8YYD9</accession>
<evidence type="ECO:0000313" key="1">
    <source>
        <dbReference type="EMBL" id="KAI3690409.1"/>
    </source>
</evidence>
<name>A0ACB8YYD9_CICIN</name>
<sequence length="72" mass="7283">MPPLQMTPPPCSLGKGRLFGSSGGAWSAHSTGAVGGSDPSSTDPHRHQKPPPSGAVVRYHAVQLGCIIAPLA</sequence>
<gene>
    <name evidence="1" type="ORF">L2E82_48434</name>
</gene>
<protein>
    <submittedName>
        <fullName evidence="1">Uncharacterized protein</fullName>
    </submittedName>
</protein>
<evidence type="ECO:0000313" key="2">
    <source>
        <dbReference type="Proteomes" id="UP001055811"/>
    </source>
</evidence>
<organism evidence="1 2">
    <name type="scientific">Cichorium intybus</name>
    <name type="common">Chicory</name>
    <dbReference type="NCBI Taxonomy" id="13427"/>
    <lineage>
        <taxon>Eukaryota</taxon>
        <taxon>Viridiplantae</taxon>
        <taxon>Streptophyta</taxon>
        <taxon>Embryophyta</taxon>
        <taxon>Tracheophyta</taxon>
        <taxon>Spermatophyta</taxon>
        <taxon>Magnoliopsida</taxon>
        <taxon>eudicotyledons</taxon>
        <taxon>Gunneridae</taxon>
        <taxon>Pentapetalae</taxon>
        <taxon>asterids</taxon>
        <taxon>campanulids</taxon>
        <taxon>Asterales</taxon>
        <taxon>Asteraceae</taxon>
        <taxon>Cichorioideae</taxon>
        <taxon>Cichorieae</taxon>
        <taxon>Cichoriinae</taxon>
        <taxon>Cichorium</taxon>
    </lineage>
</organism>
<reference evidence="1 2" key="2">
    <citation type="journal article" date="2022" name="Mol. Ecol. Resour.">
        <title>The genomes of chicory, endive, great burdock and yacon provide insights into Asteraceae paleo-polyploidization history and plant inulin production.</title>
        <authorList>
            <person name="Fan W."/>
            <person name="Wang S."/>
            <person name="Wang H."/>
            <person name="Wang A."/>
            <person name="Jiang F."/>
            <person name="Liu H."/>
            <person name="Zhao H."/>
            <person name="Xu D."/>
            <person name="Zhang Y."/>
        </authorList>
    </citation>
    <scope>NUCLEOTIDE SEQUENCE [LARGE SCALE GENOMIC DNA]</scope>
    <source>
        <strain evidence="2">cv. Punajuju</strain>
        <tissue evidence="1">Leaves</tissue>
    </source>
</reference>
<comment type="caution">
    <text evidence="1">The sequence shown here is derived from an EMBL/GenBank/DDBJ whole genome shotgun (WGS) entry which is preliminary data.</text>
</comment>
<reference evidence="2" key="1">
    <citation type="journal article" date="2022" name="Mol. Ecol. Resour.">
        <title>The genomes of chicory, endive, great burdock and yacon provide insights into Asteraceae palaeo-polyploidization history and plant inulin production.</title>
        <authorList>
            <person name="Fan W."/>
            <person name="Wang S."/>
            <person name="Wang H."/>
            <person name="Wang A."/>
            <person name="Jiang F."/>
            <person name="Liu H."/>
            <person name="Zhao H."/>
            <person name="Xu D."/>
            <person name="Zhang Y."/>
        </authorList>
    </citation>
    <scope>NUCLEOTIDE SEQUENCE [LARGE SCALE GENOMIC DNA]</scope>
    <source>
        <strain evidence="2">cv. Punajuju</strain>
    </source>
</reference>
<keyword evidence="2" id="KW-1185">Reference proteome</keyword>
<dbReference type="EMBL" id="CM042017">
    <property type="protein sequence ID" value="KAI3690409.1"/>
    <property type="molecule type" value="Genomic_DNA"/>
</dbReference>